<dbReference type="InterPro" id="IPR003439">
    <property type="entry name" value="ABC_transporter-like_ATP-bd"/>
</dbReference>
<dbReference type="PROSITE" id="PS00211">
    <property type="entry name" value="ABC_TRANSPORTER_1"/>
    <property type="match status" value="1"/>
</dbReference>
<dbReference type="GO" id="GO:0016887">
    <property type="term" value="F:ATP hydrolysis activity"/>
    <property type="evidence" value="ECO:0007669"/>
    <property type="project" value="InterPro"/>
</dbReference>
<comment type="caution">
    <text evidence="6">The sequence shown here is derived from an EMBL/GenBank/DDBJ whole genome shotgun (WGS) entry which is preliminary data.</text>
</comment>
<gene>
    <name evidence="6" type="primary">ssuB_3</name>
    <name evidence="6" type="ORF">GALL_116360</name>
</gene>
<evidence type="ECO:0000313" key="6">
    <source>
        <dbReference type="EMBL" id="OIR06164.1"/>
    </source>
</evidence>
<feature type="domain" description="ABC transporter" evidence="5">
    <location>
        <begin position="10"/>
        <end position="245"/>
    </location>
</feature>
<dbReference type="GO" id="GO:0005524">
    <property type="term" value="F:ATP binding"/>
    <property type="evidence" value="ECO:0007669"/>
    <property type="project" value="UniProtKB-KW"/>
</dbReference>
<dbReference type="Gene3D" id="3.40.50.300">
    <property type="entry name" value="P-loop containing nucleotide triphosphate hydrolases"/>
    <property type="match status" value="1"/>
</dbReference>
<dbReference type="SUPFAM" id="SSF52540">
    <property type="entry name" value="P-loop containing nucleoside triphosphate hydrolases"/>
    <property type="match status" value="1"/>
</dbReference>
<dbReference type="EC" id="3.6.3.-" evidence="6"/>
<organism evidence="6">
    <name type="scientific">mine drainage metagenome</name>
    <dbReference type="NCBI Taxonomy" id="410659"/>
    <lineage>
        <taxon>unclassified sequences</taxon>
        <taxon>metagenomes</taxon>
        <taxon>ecological metagenomes</taxon>
    </lineage>
</organism>
<sequence>MTINPDEDLIHLAGVRKAFRAPDRSERTVLEGVNFRLQEGEIVALLGKSGSGKSTLLRIIAGLIKANGGDVLYRGRTINGPAKGIAMVFQSFALFPWLTVQQNVELGLEAMAVPSAEREDRALKVIDVIGLGGFESAYPRELSGGMRQRVGFARALVMEPDVLLMDEPFSALDVLTAETLRSDLLELWQERQIPTKGILFVSHNIEEAVTMADRVLIFSSDPGRVKAEIPVNLPHPRDTEAPAFKAIVDEIYAVMTQQPQRAAGSPAEPLSLGYRLPEATPHKIEGMLEALAEEDTGTADIPILAEQLELPDDTLFQLLEAGRLLGFIKVDHGDVALLPAGRAYVNGNTAQRKEIFAEHLLHHISLATHIRRVLDERRDHRAPENRFLQELEDYLTDDEAERVLDLVINWGRFAEVFEYDYNSGVLSLPEEDEDEPAASEGDASAAE</sequence>
<accession>A0A1J5SX45</accession>
<dbReference type="PANTHER" id="PTHR42788:SF13">
    <property type="entry name" value="ALIPHATIC SULFONATES IMPORT ATP-BINDING PROTEIN SSUB"/>
    <property type="match status" value="1"/>
</dbReference>
<dbReference type="Pfam" id="PF00005">
    <property type="entry name" value="ABC_tran"/>
    <property type="match status" value="1"/>
</dbReference>
<evidence type="ECO:0000256" key="3">
    <source>
        <dbReference type="ARBA" id="ARBA00022840"/>
    </source>
</evidence>
<dbReference type="PROSITE" id="PS50893">
    <property type="entry name" value="ABC_TRANSPORTER_2"/>
    <property type="match status" value="1"/>
</dbReference>
<evidence type="ECO:0000256" key="4">
    <source>
        <dbReference type="SAM" id="MobiDB-lite"/>
    </source>
</evidence>
<dbReference type="Pfam" id="PF09821">
    <property type="entry name" value="AAA_assoc_C"/>
    <property type="match status" value="1"/>
</dbReference>
<evidence type="ECO:0000259" key="5">
    <source>
        <dbReference type="PROSITE" id="PS50893"/>
    </source>
</evidence>
<protein>
    <submittedName>
        <fullName evidence="6">Aliphatic sulfonates import ATP-binding protein SsuB</fullName>
        <ecNumber evidence="6">3.6.3.-</ecNumber>
    </submittedName>
</protein>
<feature type="compositionally biased region" description="Low complexity" evidence="4">
    <location>
        <begin position="438"/>
        <end position="447"/>
    </location>
</feature>
<reference evidence="6" key="1">
    <citation type="submission" date="2016-10" db="EMBL/GenBank/DDBJ databases">
        <title>Sequence of Gallionella enrichment culture.</title>
        <authorList>
            <person name="Poehlein A."/>
            <person name="Muehling M."/>
            <person name="Daniel R."/>
        </authorList>
    </citation>
    <scope>NUCLEOTIDE SEQUENCE</scope>
</reference>
<dbReference type="InterPro" id="IPR027417">
    <property type="entry name" value="P-loop_NTPase"/>
</dbReference>
<name>A0A1J5SX45_9ZZZZ</name>
<dbReference type="InterPro" id="IPR003593">
    <property type="entry name" value="AAA+_ATPase"/>
</dbReference>
<dbReference type="CDD" id="cd03293">
    <property type="entry name" value="ABC_NrtD_SsuB_transporters"/>
    <property type="match status" value="1"/>
</dbReference>
<proteinExistence type="predicted"/>
<evidence type="ECO:0000256" key="1">
    <source>
        <dbReference type="ARBA" id="ARBA00022448"/>
    </source>
</evidence>
<dbReference type="InterPro" id="IPR018632">
    <property type="entry name" value="AAA-associated_dom_C"/>
</dbReference>
<keyword evidence="1" id="KW-0813">Transport</keyword>
<dbReference type="PANTHER" id="PTHR42788">
    <property type="entry name" value="TAURINE IMPORT ATP-BINDING PROTEIN-RELATED"/>
    <property type="match status" value="1"/>
</dbReference>
<keyword evidence="6" id="KW-0378">Hydrolase</keyword>
<dbReference type="InterPro" id="IPR017871">
    <property type="entry name" value="ABC_transporter-like_CS"/>
</dbReference>
<feature type="region of interest" description="Disordered" evidence="4">
    <location>
        <begin position="427"/>
        <end position="447"/>
    </location>
</feature>
<evidence type="ECO:0000256" key="2">
    <source>
        <dbReference type="ARBA" id="ARBA00022741"/>
    </source>
</evidence>
<dbReference type="SMART" id="SM00382">
    <property type="entry name" value="AAA"/>
    <property type="match status" value="1"/>
</dbReference>
<dbReference type="AlphaFoldDB" id="A0A1J5SX45"/>
<dbReference type="EMBL" id="MLJW01000045">
    <property type="protein sequence ID" value="OIR06164.1"/>
    <property type="molecule type" value="Genomic_DNA"/>
</dbReference>
<dbReference type="InterPro" id="IPR050166">
    <property type="entry name" value="ABC_transporter_ATP-bind"/>
</dbReference>
<keyword evidence="2" id="KW-0547">Nucleotide-binding</keyword>
<keyword evidence="3 6" id="KW-0067">ATP-binding</keyword>